<evidence type="ECO:0000313" key="11">
    <source>
        <dbReference type="Proteomes" id="UP000632828"/>
    </source>
</evidence>
<dbReference type="GO" id="GO:0022857">
    <property type="term" value="F:transmembrane transporter activity"/>
    <property type="evidence" value="ECO:0007669"/>
    <property type="project" value="InterPro"/>
</dbReference>
<evidence type="ECO:0000256" key="8">
    <source>
        <dbReference type="SAM" id="Phobius"/>
    </source>
</evidence>
<sequence length="393" mass="42823">MMPQRRYLELVPIILTSVLALSALYAHQPLLPALQLEFGVSREAAAALTTVTFIPLALAPLVYGYLLETVSPIRILKLAVPLLALSALLFAIATSYPQLLAIRLFQGVLIPALLTSLMTWLSARSSAEDLQRTMALYIAATIFGGFAGRAMSGLIANIFGWRFSFVVLALSLFIAFALLTRLRPASGTRFVRPHPQAMLEILRKPDFLPLYLGVFCLFLVFSAVMNFIPFRLTELNEKADSMRIGLMYSGYMMGIVTSLGAPWFIRHLGGEVRTIRTGMLVMGGILVTLATPYVGVLFAAMFLFCGVMFLVHTTASGLVNQMAGSQHRGLTNGLYVAFYYAGGSIGSFAPGIVYQQFGWNIFLLLLTLICLIGYGCGRQISLPATTASHPGDQ</sequence>
<feature type="transmembrane region" description="Helical" evidence="8">
    <location>
        <begin position="135"/>
        <end position="155"/>
    </location>
</feature>
<keyword evidence="6 8" id="KW-1133">Transmembrane helix</keyword>
<feature type="transmembrane region" description="Helical" evidence="8">
    <location>
        <begin position="332"/>
        <end position="353"/>
    </location>
</feature>
<feature type="transmembrane region" description="Helical" evidence="8">
    <location>
        <begin position="45"/>
        <end position="66"/>
    </location>
</feature>
<feature type="transmembrane region" description="Helical" evidence="8">
    <location>
        <begin position="300"/>
        <end position="320"/>
    </location>
</feature>
<dbReference type="PANTHER" id="PTHR43271">
    <property type="entry name" value="BLL2771 PROTEIN"/>
    <property type="match status" value="1"/>
</dbReference>
<feature type="transmembrane region" description="Helical" evidence="8">
    <location>
        <begin position="248"/>
        <end position="265"/>
    </location>
</feature>
<dbReference type="InterPro" id="IPR011701">
    <property type="entry name" value="MFS"/>
</dbReference>
<evidence type="ECO:0000256" key="2">
    <source>
        <dbReference type="ARBA" id="ARBA00008335"/>
    </source>
</evidence>
<dbReference type="RefSeq" id="WP_191156539.1">
    <property type="nucleotide sequence ID" value="NZ_JACWUN010000012.1"/>
</dbReference>
<feature type="transmembrane region" description="Helical" evidence="8">
    <location>
        <begin position="161"/>
        <end position="179"/>
    </location>
</feature>
<dbReference type="Proteomes" id="UP000632828">
    <property type="component" value="Unassembled WGS sequence"/>
</dbReference>
<feature type="transmembrane region" description="Helical" evidence="8">
    <location>
        <begin position="359"/>
        <end position="377"/>
    </location>
</feature>
<dbReference type="PROSITE" id="PS50850">
    <property type="entry name" value="MFS"/>
    <property type="match status" value="1"/>
</dbReference>
<dbReference type="PANTHER" id="PTHR43271:SF1">
    <property type="entry name" value="INNER MEMBRANE TRANSPORT PROTEIN YNFM"/>
    <property type="match status" value="1"/>
</dbReference>
<keyword evidence="5 8" id="KW-0812">Transmembrane</keyword>
<comment type="subcellular location">
    <subcellularLocation>
        <location evidence="1">Cell membrane</location>
        <topology evidence="1">Multi-pass membrane protein</topology>
    </subcellularLocation>
</comment>
<feature type="transmembrane region" description="Helical" evidence="8">
    <location>
        <begin position="208"/>
        <end position="228"/>
    </location>
</feature>
<dbReference type="Gene3D" id="1.20.1250.20">
    <property type="entry name" value="MFS general substrate transporter like domains"/>
    <property type="match status" value="1"/>
</dbReference>
<dbReference type="GO" id="GO:0005886">
    <property type="term" value="C:plasma membrane"/>
    <property type="evidence" value="ECO:0007669"/>
    <property type="project" value="UniProtKB-SubCell"/>
</dbReference>
<protein>
    <submittedName>
        <fullName evidence="10">MFS transporter</fullName>
    </submittedName>
</protein>
<evidence type="ECO:0000256" key="4">
    <source>
        <dbReference type="ARBA" id="ARBA00022475"/>
    </source>
</evidence>
<comment type="similarity">
    <text evidence="2">Belongs to the major facilitator superfamily.</text>
</comment>
<keyword evidence="4" id="KW-1003">Cell membrane</keyword>
<evidence type="ECO:0000256" key="3">
    <source>
        <dbReference type="ARBA" id="ARBA00022448"/>
    </source>
</evidence>
<evidence type="ECO:0000256" key="5">
    <source>
        <dbReference type="ARBA" id="ARBA00022692"/>
    </source>
</evidence>
<feature type="transmembrane region" description="Helical" evidence="8">
    <location>
        <begin position="78"/>
        <end position="96"/>
    </location>
</feature>
<dbReference type="EMBL" id="JACWUN010000012">
    <property type="protein sequence ID" value="MBD1401199.1"/>
    <property type="molecule type" value="Genomic_DNA"/>
</dbReference>
<comment type="caution">
    <text evidence="10">The sequence shown here is derived from an EMBL/GenBank/DDBJ whole genome shotgun (WGS) entry which is preliminary data.</text>
</comment>
<dbReference type="InterPro" id="IPR036259">
    <property type="entry name" value="MFS_trans_sf"/>
</dbReference>
<evidence type="ECO:0000256" key="1">
    <source>
        <dbReference type="ARBA" id="ARBA00004651"/>
    </source>
</evidence>
<name>A0A8J6R6B8_9BACT</name>
<dbReference type="CDD" id="cd17324">
    <property type="entry name" value="MFS_NepI_like"/>
    <property type="match status" value="1"/>
</dbReference>
<evidence type="ECO:0000256" key="7">
    <source>
        <dbReference type="ARBA" id="ARBA00023136"/>
    </source>
</evidence>
<organism evidence="10 11">
    <name type="scientific">Pelovirga terrestris</name>
    <dbReference type="NCBI Taxonomy" id="2771352"/>
    <lineage>
        <taxon>Bacteria</taxon>
        <taxon>Pseudomonadati</taxon>
        <taxon>Thermodesulfobacteriota</taxon>
        <taxon>Desulfuromonadia</taxon>
        <taxon>Geobacterales</taxon>
        <taxon>Geobacteraceae</taxon>
        <taxon>Pelovirga</taxon>
    </lineage>
</organism>
<evidence type="ECO:0000313" key="10">
    <source>
        <dbReference type="EMBL" id="MBD1401199.1"/>
    </source>
</evidence>
<dbReference type="Pfam" id="PF07690">
    <property type="entry name" value="MFS_1"/>
    <property type="match status" value="1"/>
</dbReference>
<dbReference type="AlphaFoldDB" id="A0A8J6R6B8"/>
<reference evidence="10" key="1">
    <citation type="submission" date="2020-09" db="EMBL/GenBank/DDBJ databases">
        <title>Pelobacter alkaliphilus sp. nov., a novel anaerobic arsenate-reducing bacterium from terrestrial mud volcano.</title>
        <authorList>
            <person name="Khomyakova M.A."/>
            <person name="Merkel A.Y."/>
            <person name="Slobodkin A.I."/>
        </authorList>
    </citation>
    <scope>NUCLEOTIDE SEQUENCE</scope>
    <source>
        <strain evidence="10">M08fum</strain>
    </source>
</reference>
<keyword evidence="3" id="KW-0813">Transport</keyword>
<proteinExistence type="inferred from homology"/>
<evidence type="ECO:0000256" key="6">
    <source>
        <dbReference type="ARBA" id="ARBA00022989"/>
    </source>
</evidence>
<gene>
    <name evidence="10" type="ORF">ICT70_10985</name>
</gene>
<feature type="transmembrane region" description="Helical" evidence="8">
    <location>
        <begin position="277"/>
        <end position="294"/>
    </location>
</feature>
<keyword evidence="11" id="KW-1185">Reference proteome</keyword>
<dbReference type="SUPFAM" id="SSF103473">
    <property type="entry name" value="MFS general substrate transporter"/>
    <property type="match status" value="1"/>
</dbReference>
<feature type="domain" description="Major facilitator superfamily (MFS) profile" evidence="9">
    <location>
        <begin position="1"/>
        <end position="385"/>
    </location>
</feature>
<accession>A0A8J6R6B8</accession>
<feature type="transmembrane region" description="Helical" evidence="8">
    <location>
        <begin position="102"/>
        <end position="123"/>
    </location>
</feature>
<dbReference type="InterPro" id="IPR020846">
    <property type="entry name" value="MFS_dom"/>
</dbReference>
<evidence type="ECO:0000259" key="9">
    <source>
        <dbReference type="PROSITE" id="PS50850"/>
    </source>
</evidence>
<keyword evidence="7 8" id="KW-0472">Membrane</keyword>